<keyword evidence="6 9" id="KW-0464">Manganese</keyword>
<feature type="domain" description="Amidohydrolase-related" evidence="11">
    <location>
        <begin position="75"/>
        <end position="358"/>
    </location>
</feature>
<dbReference type="InterPro" id="IPR006679">
    <property type="entry name" value="Adenine_deam"/>
</dbReference>
<evidence type="ECO:0000256" key="7">
    <source>
        <dbReference type="ARBA" id="ARBA00047720"/>
    </source>
</evidence>
<dbReference type="EC" id="3.5.4.2" evidence="3 9"/>
<organism evidence="13 14">
    <name type="scientific">Domibacillus epiphyticus</name>
    <dbReference type="NCBI Taxonomy" id="1714355"/>
    <lineage>
        <taxon>Bacteria</taxon>
        <taxon>Bacillati</taxon>
        <taxon>Bacillota</taxon>
        <taxon>Bacilli</taxon>
        <taxon>Bacillales</taxon>
        <taxon>Bacillaceae</taxon>
        <taxon>Domibacillus</taxon>
    </lineage>
</organism>
<sequence>MLDTKEGLLMIQSLKTFIHTAQHPEEADIIIQNGLIVDVFSLETYEADVAVKDGYIIGIGTYKEGKTIINAAGKYVMPGFIDGHIHIESTMVTPAEFSRALLKHGVTTVITDPHEIANIAGAEGIQYMLQDSKYAEIDIMMKMPSCVPATPFEQNGAALKADDLRPFLSHQNVIGLAEVMDYPSVLQADNEMLEKISMTIEHGLTVDGHAAGLSTDALNVYSAALIRNDHEAVTANEAKDRVRRGIHVLVREGSAAKDLLAILPAITERNSTRFSFCTDDKHLDELAEEGTVNYAARLAIKNGLDPLIAIQMATLNNAVCHQLKDKGAIAPGYSADVLIVENLNELRPSTIVKNGKVVDLNTLQAKHAEIPALVKESVKMKKVDKRSLEIPLQDGQKAMIIEVLPGKLITNKLIEDVKINEGFFEADVVRDQLKIAVCERHHATGSVGVGIVKGLKLKSGAIASTVAHDSHNLVVAGTNDEDMLVAIEAIEQMQGGLVIADKGQVLASVPLRVGGIMSEKPYEEVVKELHQLHEKLSSLSEETQNIFMILSFLCLPVIPSLKLTDQGLFDVDSFQHIGVGLKA</sequence>
<dbReference type="Pfam" id="PF13382">
    <property type="entry name" value="Adenine_deam_C"/>
    <property type="match status" value="1"/>
</dbReference>
<dbReference type="Proteomes" id="UP000188613">
    <property type="component" value="Unassembled WGS sequence"/>
</dbReference>
<keyword evidence="14" id="KW-1185">Reference proteome</keyword>
<evidence type="ECO:0000256" key="2">
    <source>
        <dbReference type="ARBA" id="ARBA00006773"/>
    </source>
</evidence>
<comment type="catalytic activity">
    <reaction evidence="7 9">
        <text>adenine + H2O + H(+) = hypoxanthine + NH4(+)</text>
        <dbReference type="Rhea" id="RHEA:23688"/>
        <dbReference type="ChEBI" id="CHEBI:15377"/>
        <dbReference type="ChEBI" id="CHEBI:15378"/>
        <dbReference type="ChEBI" id="CHEBI:16708"/>
        <dbReference type="ChEBI" id="CHEBI:17368"/>
        <dbReference type="ChEBI" id="CHEBI:28938"/>
        <dbReference type="EC" id="3.5.4.2"/>
    </reaction>
</comment>
<comment type="cofactor">
    <cofactor evidence="1 9">
        <name>Mn(2+)</name>
        <dbReference type="ChEBI" id="CHEBI:29035"/>
    </cofactor>
</comment>
<keyword evidence="4" id="KW-0479">Metal-binding</keyword>
<evidence type="ECO:0000256" key="4">
    <source>
        <dbReference type="ARBA" id="ARBA00022723"/>
    </source>
</evidence>
<evidence type="ECO:0000256" key="9">
    <source>
        <dbReference type="HAMAP-Rule" id="MF_01518"/>
    </source>
</evidence>
<feature type="domain" description="Adenine deaminase C-terminal" evidence="12">
    <location>
        <begin position="408"/>
        <end position="575"/>
    </location>
</feature>
<protein>
    <recommendedName>
        <fullName evidence="8 9">Adenine deaminase</fullName>
        <shortName evidence="9">Adenase</shortName>
        <shortName evidence="9">Adenine aminase</shortName>
        <ecNumber evidence="3 9">3.5.4.2</ecNumber>
    </recommendedName>
</protein>
<dbReference type="InterPro" id="IPR006680">
    <property type="entry name" value="Amidohydro-rel"/>
</dbReference>
<comment type="caution">
    <text evidence="13">The sequence shown here is derived from an EMBL/GenBank/DDBJ whole genome shotgun (WGS) entry which is preliminary data.</text>
</comment>
<dbReference type="Pfam" id="PF00449">
    <property type="entry name" value="Urease_alpha"/>
    <property type="match status" value="1"/>
</dbReference>
<name>A0A1V2ABP0_9BACI</name>
<dbReference type="PANTHER" id="PTHR11113:SF2">
    <property type="entry name" value="ADENINE DEAMINASE"/>
    <property type="match status" value="1"/>
</dbReference>
<evidence type="ECO:0000256" key="5">
    <source>
        <dbReference type="ARBA" id="ARBA00022801"/>
    </source>
</evidence>
<comment type="similarity">
    <text evidence="2 9">Belongs to the metallo-dependent hydrolases superfamily. Adenine deaminase family.</text>
</comment>
<evidence type="ECO:0000259" key="10">
    <source>
        <dbReference type="Pfam" id="PF00449"/>
    </source>
</evidence>
<evidence type="ECO:0000313" key="14">
    <source>
        <dbReference type="Proteomes" id="UP000188613"/>
    </source>
</evidence>
<keyword evidence="5 9" id="KW-0378">Hydrolase</keyword>
<evidence type="ECO:0000259" key="12">
    <source>
        <dbReference type="Pfam" id="PF13382"/>
    </source>
</evidence>
<dbReference type="SUPFAM" id="SSF51556">
    <property type="entry name" value="Metallo-dependent hydrolases"/>
    <property type="match status" value="1"/>
</dbReference>
<dbReference type="InterPro" id="IPR011059">
    <property type="entry name" value="Metal-dep_hydrolase_composite"/>
</dbReference>
<dbReference type="CDD" id="cd01295">
    <property type="entry name" value="AdeC"/>
    <property type="match status" value="1"/>
</dbReference>
<dbReference type="PANTHER" id="PTHR11113">
    <property type="entry name" value="N-ACETYLGLUCOSAMINE-6-PHOSPHATE DEACETYLASE"/>
    <property type="match status" value="1"/>
</dbReference>
<dbReference type="FunFam" id="3.20.20.140:FF:000016">
    <property type="entry name" value="Adenine deaminase"/>
    <property type="match status" value="1"/>
</dbReference>
<evidence type="ECO:0000256" key="3">
    <source>
        <dbReference type="ARBA" id="ARBA00012782"/>
    </source>
</evidence>
<reference evidence="13 14" key="1">
    <citation type="submission" date="2016-12" db="EMBL/GenBank/DDBJ databases">
        <title>Domibacillus sp. SAB 38T whole genome sequencing.</title>
        <authorList>
            <person name="Verma A."/>
            <person name="Ojha A.K."/>
            <person name="Krishnamurthi S."/>
        </authorList>
    </citation>
    <scope>NUCLEOTIDE SEQUENCE [LARGE SCALE GENOMIC DNA]</scope>
    <source>
        <strain evidence="13 14">SAB 38</strain>
    </source>
</reference>
<gene>
    <name evidence="9" type="primary">ade</name>
    <name evidence="13" type="ORF">BTO28_01975</name>
</gene>
<evidence type="ECO:0000259" key="11">
    <source>
        <dbReference type="Pfam" id="PF01979"/>
    </source>
</evidence>
<dbReference type="SUPFAM" id="SSF51338">
    <property type="entry name" value="Composite domain of metallo-dependent hydrolases"/>
    <property type="match status" value="1"/>
</dbReference>
<evidence type="ECO:0000256" key="6">
    <source>
        <dbReference type="ARBA" id="ARBA00023211"/>
    </source>
</evidence>
<dbReference type="Gene3D" id="3.20.20.140">
    <property type="entry name" value="Metal-dependent hydrolases"/>
    <property type="match status" value="1"/>
</dbReference>
<feature type="domain" description="Urease alpha-subunit N-terminal" evidence="10">
    <location>
        <begin position="21"/>
        <end position="63"/>
    </location>
</feature>
<dbReference type="GO" id="GO:0046872">
    <property type="term" value="F:metal ion binding"/>
    <property type="evidence" value="ECO:0007669"/>
    <property type="project" value="UniProtKB-KW"/>
</dbReference>
<dbReference type="EMBL" id="MSFI01000002">
    <property type="protein sequence ID" value="OMP68411.1"/>
    <property type="molecule type" value="Genomic_DNA"/>
</dbReference>
<accession>A0A1V2ABP0</accession>
<evidence type="ECO:0000256" key="8">
    <source>
        <dbReference type="ARBA" id="ARBA00069718"/>
    </source>
</evidence>
<dbReference type="InterPro" id="IPR011612">
    <property type="entry name" value="Urease_alpha_N_dom"/>
</dbReference>
<dbReference type="HAMAP" id="MF_01518">
    <property type="entry name" value="Adenine_deamin"/>
    <property type="match status" value="1"/>
</dbReference>
<evidence type="ECO:0000313" key="13">
    <source>
        <dbReference type="EMBL" id="OMP68411.1"/>
    </source>
</evidence>
<dbReference type="GO" id="GO:0006146">
    <property type="term" value="P:adenine catabolic process"/>
    <property type="evidence" value="ECO:0007669"/>
    <property type="project" value="InterPro"/>
</dbReference>
<dbReference type="NCBIfam" id="TIGR01178">
    <property type="entry name" value="ade"/>
    <property type="match status" value="1"/>
</dbReference>
<dbReference type="Pfam" id="PF01979">
    <property type="entry name" value="Amidohydro_1"/>
    <property type="match status" value="1"/>
</dbReference>
<dbReference type="GO" id="GO:0000034">
    <property type="term" value="F:adenine deaminase activity"/>
    <property type="evidence" value="ECO:0007669"/>
    <property type="project" value="UniProtKB-UniRule"/>
</dbReference>
<proteinExistence type="inferred from homology"/>
<dbReference type="STRING" id="1714355.BTO28_01975"/>
<dbReference type="Gene3D" id="2.30.40.10">
    <property type="entry name" value="Urease, subunit C, domain 1"/>
    <property type="match status" value="1"/>
</dbReference>
<evidence type="ECO:0000256" key="1">
    <source>
        <dbReference type="ARBA" id="ARBA00001936"/>
    </source>
</evidence>
<dbReference type="InterPro" id="IPR026912">
    <property type="entry name" value="Adenine_deam_C"/>
</dbReference>
<dbReference type="InterPro" id="IPR032466">
    <property type="entry name" value="Metal_Hydrolase"/>
</dbReference>
<dbReference type="AlphaFoldDB" id="A0A1V2ABP0"/>